<comment type="caution">
    <text evidence="2">The sequence shown here is derived from an EMBL/GenBank/DDBJ whole genome shotgun (WGS) entry which is preliminary data.</text>
</comment>
<gene>
    <name evidence="2" type="ORF">EAH81_19915</name>
</gene>
<organism evidence="2 3">
    <name type="scientific">Flavobacterium pectinovorum</name>
    <dbReference type="NCBI Taxonomy" id="29533"/>
    <lineage>
        <taxon>Bacteria</taxon>
        <taxon>Pseudomonadati</taxon>
        <taxon>Bacteroidota</taxon>
        <taxon>Flavobacteriia</taxon>
        <taxon>Flavobacteriales</taxon>
        <taxon>Flavobacteriaceae</taxon>
        <taxon>Flavobacterium</taxon>
    </lineage>
</organism>
<dbReference type="AlphaFoldDB" id="A0A502EJ35"/>
<accession>A0A502EJ35</accession>
<reference evidence="2 3" key="1">
    <citation type="journal article" date="2019" name="Environ. Microbiol.">
        <title>Species interactions and distinct microbial communities in high Arctic permafrost affected cryosols are associated with the CH4 and CO2 gas fluxes.</title>
        <authorList>
            <person name="Altshuler I."/>
            <person name="Hamel J."/>
            <person name="Turney S."/>
            <person name="Magnuson E."/>
            <person name="Levesque R."/>
            <person name="Greer C."/>
            <person name="Whyte L.G."/>
        </authorList>
    </citation>
    <scope>NUCLEOTIDE SEQUENCE [LARGE SCALE GENOMIC DNA]</scope>
    <source>
        <strain evidence="2 3">42</strain>
    </source>
</reference>
<keyword evidence="1" id="KW-0812">Transmembrane</keyword>
<name>A0A502EJ35_9FLAO</name>
<feature type="transmembrane region" description="Helical" evidence="1">
    <location>
        <begin position="46"/>
        <end position="65"/>
    </location>
</feature>
<dbReference type="Proteomes" id="UP000319700">
    <property type="component" value="Unassembled WGS sequence"/>
</dbReference>
<proteinExistence type="predicted"/>
<feature type="transmembrane region" description="Helical" evidence="1">
    <location>
        <begin position="12"/>
        <end position="31"/>
    </location>
</feature>
<keyword evidence="3" id="KW-1185">Reference proteome</keyword>
<sequence>MKTFLNFSRKLISFIWLLLTVIVIFFLIQQFTNPGIKGISNYDLKLYLKFTLCFAFIFISLKFFASKLKSS</sequence>
<evidence type="ECO:0000256" key="1">
    <source>
        <dbReference type="SAM" id="Phobius"/>
    </source>
</evidence>
<dbReference type="EMBL" id="RCZH01000014">
    <property type="protein sequence ID" value="TPG36341.1"/>
    <property type="molecule type" value="Genomic_DNA"/>
</dbReference>
<keyword evidence="1" id="KW-1133">Transmembrane helix</keyword>
<evidence type="ECO:0000313" key="2">
    <source>
        <dbReference type="EMBL" id="TPG36341.1"/>
    </source>
</evidence>
<keyword evidence="1" id="KW-0472">Membrane</keyword>
<protein>
    <submittedName>
        <fullName evidence="2">Uncharacterized protein</fullName>
    </submittedName>
</protein>
<evidence type="ECO:0000313" key="3">
    <source>
        <dbReference type="Proteomes" id="UP000319700"/>
    </source>
</evidence>